<protein>
    <submittedName>
        <fullName evidence="1">Uncharacterized protein</fullName>
    </submittedName>
</protein>
<organism evidence="1">
    <name type="scientific">uncultured Chloroflexota bacterium</name>
    <dbReference type="NCBI Taxonomy" id="166587"/>
    <lineage>
        <taxon>Bacteria</taxon>
        <taxon>Bacillati</taxon>
        <taxon>Chloroflexota</taxon>
        <taxon>environmental samples</taxon>
    </lineage>
</organism>
<accession>A0A6J4JLW2</accession>
<dbReference type="EMBL" id="CADCTC010000208">
    <property type="protein sequence ID" value="CAA9281971.1"/>
    <property type="molecule type" value="Genomic_DNA"/>
</dbReference>
<gene>
    <name evidence="1" type="ORF">AVDCRST_MAG77-3921</name>
</gene>
<sequence>MNLAITAGNSENVWRPQVWFYRDDLGREQPIGNLRDPERIVRRRRRGTAN</sequence>
<proteinExistence type="predicted"/>
<evidence type="ECO:0000313" key="1">
    <source>
        <dbReference type="EMBL" id="CAA9281971.1"/>
    </source>
</evidence>
<reference evidence="1" key="1">
    <citation type="submission" date="2020-02" db="EMBL/GenBank/DDBJ databases">
        <authorList>
            <person name="Meier V. D."/>
        </authorList>
    </citation>
    <scope>NUCLEOTIDE SEQUENCE</scope>
    <source>
        <strain evidence="1">AVDCRST_MAG77</strain>
    </source>
</reference>
<dbReference type="AlphaFoldDB" id="A0A6J4JLW2"/>
<name>A0A6J4JLW2_9CHLR</name>